<sequence length="232" mass="24280">MNTEGTAMPDSLSRSGPAAVLFDMDGTLVDTEHLWWQAAAEIAAELELTLTDEDVPEVLGRPVEHTAAHLHRTSGTDRAEAELATQLDELFTSKVAAEIVPRPGALALLTELRDAAVPTALVSASPRRVVDLVLSSLGREWFTITLAAEDTERTKPDPAPYLAAADLLGLDPAACVAVEDTPTGVASAHAAGCNVLAVPSTVPIAAAERITLLESLEQADLALLGRLAARPA</sequence>
<accession>A0ABP5QFC4</accession>
<comment type="caution">
    <text evidence="6">The sequence shown here is derived from an EMBL/GenBank/DDBJ whole genome shotgun (WGS) entry which is preliminary data.</text>
</comment>
<dbReference type="Proteomes" id="UP001500305">
    <property type="component" value="Unassembled WGS sequence"/>
</dbReference>
<gene>
    <name evidence="6" type="ORF">GCM10010430_13330</name>
</gene>
<keyword evidence="4" id="KW-0460">Magnesium</keyword>
<reference evidence="7" key="1">
    <citation type="journal article" date="2019" name="Int. J. Syst. Evol. Microbiol.">
        <title>The Global Catalogue of Microorganisms (GCM) 10K type strain sequencing project: providing services to taxonomists for standard genome sequencing and annotation.</title>
        <authorList>
            <consortium name="The Broad Institute Genomics Platform"/>
            <consortium name="The Broad Institute Genome Sequencing Center for Infectious Disease"/>
            <person name="Wu L."/>
            <person name="Ma J."/>
        </authorList>
    </citation>
    <scope>NUCLEOTIDE SEQUENCE [LARGE SCALE GENOMIC DNA]</scope>
    <source>
        <strain evidence="7">JCM 7356</strain>
    </source>
</reference>
<dbReference type="InterPro" id="IPR051600">
    <property type="entry name" value="Beta-PGM-like"/>
</dbReference>
<dbReference type="PANTHER" id="PTHR46193:SF18">
    <property type="entry name" value="HEXITOL PHOSPHATASE B"/>
    <property type="match status" value="1"/>
</dbReference>
<evidence type="ECO:0000313" key="6">
    <source>
        <dbReference type="EMBL" id="GAA2233954.1"/>
    </source>
</evidence>
<dbReference type="PANTHER" id="PTHR46193">
    <property type="entry name" value="6-PHOSPHOGLUCONATE PHOSPHATASE"/>
    <property type="match status" value="1"/>
</dbReference>
<keyword evidence="3" id="KW-0479">Metal-binding</keyword>
<dbReference type="PRINTS" id="PR00413">
    <property type="entry name" value="HADHALOGNASE"/>
</dbReference>
<dbReference type="InterPro" id="IPR006439">
    <property type="entry name" value="HAD-SF_hydro_IA"/>
</dbReference>
<dbReference type="Gene3D" id="1.10.150.240">
    <property type="entry name" value="Putative phosphatase, domain 2"/>
    <property type="match status" value="1"/>
</dbReference>
<dbReference type="EMBL" id="BAAATR010000004">
    <property type="protein sequence ID" value="GAA2233954.1"/>
    <property type="molecule type" value="Genomic_DNA"/>
</dbReference>
<comment type="cofactor">
    <cofactor evidence="1">
        <name>Mg(2+)</name>
        <dbReference type="ChEBI" id="CHEBI:18420"/>
    </cofactor>
</comment>
<dbReference type="NCBIfam" id="TIGR01509">
    <property type="entry name" value="HAD-SF-IA-v3"/>
    <property type="match status" value="1"/>
</dbReference>
<keyword evidence="5" id="KW-0119">Carbohydrate metabolism</keyword>
<name>A0ABP5QFC4_9ACTN</name>
<dbReference type="InterPro" id="IPR036412">
    <property type="entry name" value="HAD-like_sf"/>
</dbReference>
<dbReference type="Pfam" id="PF13419">
    <property type="entry name" value="HAD_2"/>
    <property type="match status" value="1"/>
</dbReference>
<dbReference type="InterPro" id="IPR023214">
    <property type="entry name" value="HAD_sf"/>
</dbReference>
<evidence type="ECO:0000256" key="5">
    <source>
        <dbReference type="ARBA" id="ARBA00023277"/>
    </source>
</evidence>
<comment type="similarity">
    <text evidence="2">Belongs to the HAD-like hydrolase superfamily. CbbY/CbbZ/Gph/YieH family.</text>
</comment>
<evidence type="ECO:0000256" key="4">
    <source>
        <dbReference type="ARBA" id="ARBA00022842"/>
    </source>
</evidence>
<dbReference type="SUPFAM" id="SSF56784">
    <property type="entry name" value="HAD-like"/>
    <property type="match status" value="1"/>
</dbReference>
<dbReference type="InterPro" id="IPR023198">
    <property type="entry name" value="PGP-like_dom2"/>
</dbReference>
<evidence type="ECO:0000256" key="3">
    <source>
        <dbReference type="ARBA" id="ARBA00022723"/>
    </source>
</evidence>
<dbReference type="InterPro" id="IPR041492">
    <property type="entry name" value="HAD_2"/>
</dbReference>
<protein>
    <submittedName>
        <fullName evidence="6">HAD family phosphatase</fullName>
    </submittedName>
</protein>
<dbReference type="SFLD" id="SFLDS00003">
    <property type="entry name" value="Haloacid_Dehalogenase"/>
    <property type="match status" value="1"/>
</dbReference>
<dbReference type="CDD" id="cd07505">
    <property type="entry name" value="HAD_BPGM-like"/>
    <property type="match status" value="1"/>
</dbReference>
<evidence type="ECO:0000256" key="1">
    <source>
        <dbReference type="ARBA" id="ARBA00001946"/>
    </source>
</evidence>
<proteinExistence type="inferred from homology"/>
<dbReference type="Gene3D" id="3.40.50.1000">
    <property type="entry name" value="HAD superfamily/HAD-like"/>
    <property type="match status" value="1"/>
</dbReference>
<dbReference type="SFLD" id="SFLDG01129">
    <property type="entry name" value="C1.5:_HAD__Beta-PGM__Phosphata"/>
    <property type="match status" value="1"/>
</dbReference>
<evidence type="ECO:0000256" key="2">
    <source>
        <dbReference type="ARBA" id="ARBA00006171"/>
    </source>
</evidence>
<organism evidence="6 7">
    <name type="scientific">Kitasatospora cystarginea</name>
    <dbReference type="NCBI Taxonomy" id="58350"/>
    <lineage>
        <taxon>Bacteria</taxon>
        <taxon>Bacillati</taxon>
        <taxon>Actinomycetota</taxon>
        <taxon>Actinomycetes</taxon>
        <taxon>Kitasatosporales</taxon>
        <taxon>Streptomycetaceae</taxon>
        <taxon>Kitasatospora</taxon>
    </lineage>
</organism>
<evidence type="ECO:0000313" key="7">
    <source>
        <dbReference type="Proteomes" id="UP001500305"/>
    </source>
</evidence>
<keyword evidence="7" id="KW-1185">Reference proteome</keyword>